<evidence type="ECO:0000313" key="2">
    <source>
        <dbReference type="Proteomes" id="UP000030745"/>
    </source>
</evidence>
<dbReference type="AlphaFoldDB" id="A0A067BTW3"/>
<dbReference type="RefSeq" id="XP_012207601.1">
    <property type="nucleotide sequence ID" value="XM_012352211.1"/>
</dbReference>
<accession>A0A067BTW3</accession>
<dbReference type="GeneID" id="24134926"/>
<reference evidence="1 2" key="1">
    <citation type="journal article" date="2013" name="PLoS Genet.">
        <title>Distinctive expansion of potential virulence genes in the genome of the oomycete fish pathogen Saprolegnia parasitica.</title>
        <authorList>
            <person name="Jiang R.H."/>
            <person name="de Bruijn I."/>
            <person name="Haas B.J."/>
            <person name="Belmonte R."/>
            <person name="Lobach L."/>
            <person name="Christie J."/>
            <person name="van den Ackerveken G."/>
            <person name="Bottin A."/>
            <person name="Bulone V."/>
            <person name="Diaz-Moreno S.M."/>
            <person name="Dumas B."/>
            <person name="Fan L."/>
            <person name="Gaulin E."/>
            <person name="Govers F."/>
            <person name="Grenville-Briggs L.J."/>
            <person name="Horner N.R."/>
            <person name="Levin J.Z."/>
            <person name="Mammella M."/>
            <person name="Meijer H.J."/>
            <person name="Morris P."/>
            <person name="Nusbaum C."/>
            <person name="Oome S."/>
            <person name="Phillips A.J."/>
            <person name="van Rooyen D."/>
            <person name="Rzeszutek E."/>
            <person name="Saraiva M."/>
            <person name="Secombes C.J."/>
            <person name="Seidl M.F."/>
            <person name="Snel B."/>
            <person name="Stassen J.H."/>
            <person name="Sykes S."/>
            <person name="Tripathy S."/>
            <person name="van den Berg H."/>
            <person name="Vega-Arreguin J.C."/>
            <person name="Wawra S."/>
            <person name="Young S.K."/>
            <person name="Zeng Q."/>
            <person name="Dieguez-Uribeondo J."/>
            <person name="Russ C."/>
            <person name="Tyler B.M."/>
            <person name="van West P."/>
        </authorList>
    </citation>
    <scope>NUCLEOTIDE SEQUENCE [LARGE SCALE GENOMIC DNA]</scope>
    <source>
        <strain evidence="1 2">CBS 223.65</strain>
    </source>
</reference>
<proteinExistence type="predicted"/>
<dbReference type="OMA" id="LLECAMV"/>
<name>A0A067BTW3_SAPPC</name>
<evidence type="ECO:0000313" key="1">
    <source>
        <dbReference type="EMBL" id="KDO21678.1"/>
    </source>
</evidence>
<keyword evidence="2" id="KW-1185">Reference proteome</keyword>
<dbReference type="KEGG" id="spar:SPRG_13016"/>
<dbReference type="Proteomes" id="UP000030745">
    <property type="component" value="Unassembled WGS sequence"/>
</dbReference>
<dbReference type="PANTHER" id="PTHR37508">
    <property type="entry name" value="TRANSMEMBRANE PROTEIN"/>
    <property type="match status" value="1"/>
</dbReference>
<dbReference type="PANTHER" id="PTHR37508:SF1">
    <property type="entry name" value="TRANSMEMBRANE PROTEIN"/>
    <property type="match status" value="1"/>
</dbReference>
<dbReference type="OrthoDB" id="10373474at2759"/>
<sequence length="316" mass="35194">MADPTRAFGSFNDYKTDVEPVLADANVLQKVVAAERNLRMPECIGLLHDIARLLECAMVASHGQNYHASIIGLAIKYQTLVDALRSASSTHLQTSMEALKHLKLAFFCLQKHECDDAKALLKALPTLAARSEEVASAHEKQVIAFWRDGMARLNEVLTANAHMSCAVRLAEEKPAHGCRALAQLEMTITALGRMKTCFEDVRMFWAMFKEHCYKIAGPNKISEASFMAVAQEDTDLLVEAMTKEWYRWLALAKTNYTAMCGMNDVQTTVRRILSTLPNSAESSLVKDLKSKLEENAALLQAQIEEQRNATVALYLL</sequence>
<organism evidence="1 2">
    <name type="scientific">Saprolegnia parasitica (strain CBS 223.65)</name>
    <dbReference type="NCBI Taxonomy" id="695850"/>
    <lineage>
        <taxon>Eukaryota</taxon>
        <taxon>Sar</taxon>
        <taxon>Stramenopiles</taxon>
        <taxon>Oomycota</taxon>
        <taxon>Saprolegniomycetes</taxon>
        <taxon>Saprolegniales</taxon>
        <taxon>Saprolegniaceae</taxon>
        <taxon>Saprolegnia</taxon>
    </lineage>
</organism>
<dbReference type="EMBL" id="KK583282">
    <property type="protein sequence ID" value="KDO21678.1"/>
    <property type="molecule type" value="Genomic_DNA"/>
</dbReference>
<dbReference type="VEuPathDB" id="FungiDB:SPRG_13016"/>
<protein>
    <submittedName>
        <fullName evidence="1">Uncharacterized protein</fullName>
    </submittedName>
</protein>
<gene>
    <name evidence="1" type="ORF">SPRG_13016</name>
</gene>